<dbReference type="Proteomes" id="UP000651120">
    <property type="component" value="Unassembled WGS sequence"/>
</dbReference>
<dbReference type="Proteomes" id="UP000257123">
    <property type="component" value="Unassembled WGS sequence"/>
</dbReference>
<dbReference type="Proteomes" id="UP000256877">
    <property type="component" value="Unassembled WGS sequence"/>
</dbReference>
<organism evidence="6 9">
    <name type="scientific">Pyrobaculum aerophilum</name>
    <dbReference type="NCBI Taxonomy" id="13773"/>
    <lineage>
        <taxon>Archaea</taxon>
        <taxon>Thermoproteota</taxon>
        <taxon>Thermoprotei</taxon>
        <taxon>Thermoproteales</taxon>
        <taxon>Thermoproteaceae</taxon>
        <taxon>Pyrobaculum</taxon>
    </lineage>
</organism>
<name>A0A371QV19_9CREN</name>
<dbReference type="Pfam" id="PF04414">
    <property type="entry name" value="tRNA_deacylase"/>
    <property type="match status" value="1"/>
</dbReference>
<comment type="function">
    <text evidence="4">D-aminoacyl-tRNA deacylase with broad substrate specificity. By recycling D-aminoacyl-tRNA to D-amino acids and free tRNA molecules, this enzyme counteracts the toxicity associated with the formation of D-aminoacyl-tRNA entities in vivo.</text>
</comment>
<comment type="catalytic activity">
    <reaction evidence="4">
        <text>a D-aminoacyl-tRNA + H2O = a tRNA + a D-alpha-amino acid + H(+)</text>
        <dbReference type="Rhea" id="RHEA:13953"/>
        <dbReference type="Rhea" id="RHEA-COMP:10123"/>
        <dbReference type="Rhea" id="RHEA-COMP:10124"/>
        <dbReference type="ChEBI" id="CHEBI:15377"/>
        <dbReference type="ChEBI" id="CHEBI:15378"/>
        <dbReference type="ChEBI" id="CHEBI:59871"/>
        <dbReference type="ChEBI" id="CHEBI:78442"/>
        <dbReference type="ChEBI" id="CHEBI:79333"/>
        <dbReference type="EC" id="3.1.1.96"/>
    </reaction>
</comment>
<accession>A0A371QV19</accession>
<dbReference type="InterPro" id="IPR018033">
    <property type="entry name" value="Deacylase_DtdA_archaea"/>
</dbReference>
<dbReference type="AlphaFoldDB" id="A0A371QV19"/>
<dbReference type="SMR" id="A0A371QV19"/>
<proteinExistence type="inferred from homology"/>
<comment type="catalytic activity">
    <reaction evidence="4">
        <text>glycyl-tRNA(Ala) + H2O = tRNA(Ala) + glycine + H(+)</text>
        <dbReference type="Rhea" id="RHEA:53744"/>
        <dbReference type="Rhea" id="RHEA-COMP:9657"/>
        <dbReference type="Rhea" id="RHEA-COMP:13640"/>
        <dbReference type="ChEBI" id="CHEBI:15377"/>
        <dbReference type="ChEBI" id="CHEBI:15378"/>
        <dbReference type="ChEBI" id="CHEBI:57305"/>
        <dbReference type="ChEBI" id="CHEBI:78442"/>
        <dbReference type="ChEBI" id="CHEBI:78522"/>
        <dbReference type="EC" id="3.1.1.96"/>
    </reaction>
</comment>
<comment type="similarity">
    <text evidence="4">Belongs to the DtdA deacylase family.</text>
</comment>
<dbReference type="PIRSF" id="PIRSF016210">
    <property type="entry name" value="UCP016210"/>
    <property type="match status" value="1"/>
</dbReference>
<evidence type="ECO:0000313" key="7">
    <source>
        <dbReference type="EMBL" id="RFB00085.1"/>
    </source>
</evidence>
<evidence type="ECO:0000256" key="1">
    <source>
        <dbReference type="ARBA" id="ARBA00022723"/>
    </source>
</evidence>
<evidence type="ECO:0000313" key="6">
    <source>
        <dbReference type="EMBL" id="RFA93877.1"/>
    </source>
</evidence>
<dbReference type="GO" id="GO:0051499">
    <property type="term" value="F:D-aminoacyl-tRNA deacylase activity"/>
    <property type="evidence" value="ECO:0007669"/>
    <property type="project" value="UniProtKB-UniRule"/>
</dbReference>
<comment type="subunit">
    <text evidence="4">Monomer.</text>
</comment>
<comment type="cofactor">
    <cofactor evidence="4">
        <name>Zn(2+)</name>
        <dbReference type="ChEBI" id="CHEBI:29105"/>
    </cofactor>
    <text evidence="4">Binds 2 Zn(2+) ions per subunit.</text>
</comment>
<dbReference type="EMBL" id="DUJP01000027">
    <property type="protein sequence ID" value="HII47120.1"/>
    <property type="molecule type" value="Genomic_DNA"/>
</dbReference>
<keyword evidence="2 4" id="KW-0378">Hydrolase</keyword>
<dbReference type="PANTHER" id="PTHR34667:SF1">
    <property type="entry name" value="D-AMINOACYL-TRNA DEACYLASE"/>
    <property type="match status" value="1"/>
</dbReference>
<dbReference type="SUPFAM" id="SSF142535">
    <property type="entry name" value="AF0625-like"/>
    <property type="match status" value="1"/>
</dbReference>
<gene>
    <name evidence="4" type="primary">dtdA</name>
    <name evidence="6" type="ORF">CGL51_12045</name>
    <name evidence="7" type="ORF">CGL52_01675</name>
    <name evidence="5" type="ORF">HA333_06665</name>
</gene>
<comment type="caution">
    <text evidence="6">The sequence shown here is derived from an EMBL/GenBank/DDBJ whole genome shotgun (WGS) entry which is preliminary data.</text>
</comment>
<dbReference type="GeneID" id="1464452"/>
<dbReference type="RefSeq" id="WP_011008584.1">
    <property type="nucleotide sequence ID" value="NZ_DAIOPL010000009.1"/>
</dbReference>
<dbReference type="PANTHER" id="PTHR34667">
    <property type="entry name" value="D-AMINOACYL-TRNA DEACYLASE"/>
    <property type="match status" value="1"/>
</dbReference>
<evidence type="ECO:0000313" key="5">
    <source>
        <dbReference type="EMBL" id="HII47120.1"/>
    </source>
</evidence>
<dbReference type="InterPro" id="IPR007508">
    <property type="entry name" value="DtdA"/>
</dbReference>
<dbReference type="Gene3D" id="3.40.50.10700">
    <property type="entry name" value="AF0625-like"/>
    <property type="match status" value="1"/>
</dbReference>
<keyword evidence="1 4" id="KW-0479">Metal-binding</keyword>
<dbReference type="GO" id="GO:0019478">
    <property type="term" value="P:D-amino acid catabolic process"/>
    <property type="evidence" value="ECO:0007669"/>
    <property type="project" value="UniProtKB-UniRule"/>
</dbReference>
<reference evidence="5" key="2">
    <citation type="journal article" date="2020" name="bioRxiv">
        <title>A rank-normalized archaeal taxonomy based on genome phylogeny resolves widespread incomplete and uneven classifications.</title>
        <authorList>
            <person name="Rinke C."/>
            <person name="Chuvochina M."/>
            <person name="Mussig A.J."/>
            <person name="Chaumeil P.-A."/>
            <person name="Waite D.W."/>
            <person name="Whitman W.B."/>
            <person name="Parks D.H."/>
            <person name="Hugenholtz P."/>
        </authorList>
    </citation>
    <scope>NUCLEOTIDE SEQUENCE</scope>
    <source>
        <strain evidence="5">UBA8839</strain>
    </source>
</reference>
<evidence type="ECO:0000313" key="8">
    <source>
        <dbReference type="Proteomes" id="UP000256877"/>
    </source>
</evidence>
<sequence>MYVLVLSLGDPVSRTFLELHPMPLVETRGDIEVRKYGEIPAVVYKGEPTEFYREDILASLGKYAIFISRHEMSNPRPLFTVHTPGSWPDVSVANPRLASALFRALCKHAYEPFECAFEATHHAPNTSLVSATFIEVGSTEAEWRDKRAVGVLAQALEEALTKEFEGPTPTMAIGDLHYVTISDSVLRGEFDLGHVVPKYINITTNIVENILKKHTISIKKTIIFRKNIKNPIRTEIIELLRAKGIEVTLKG</sequence>
<dbReference type="EMBL" id="NMUF01000003">
    <property type="protein sequence ID" value="RFB00085.1"/>
    <property type="molecule type" value="Genomic_DNA"/>
</dbReference>
<evidence type="ECO:0000256" key="4">
    <source>
        <dbReference type="HAMAP-Rule" id="MF_00562"/>
    </source>
</evidence>
<dbReference type="OrthoDB" id="9863at2157"/>
<dbReference type="GO" id="GO:0008270">
    <property type="term" value="F:zinc ion binding"/>
    <property type="evidence" value="ECO:0007669"/>
    <property type="project" value="UniProtKB-UniRule"/>
</dbReference>
<protein>
    <recommendedName>
        <fullName evidence="4">D-aminoacyl-tRNA deacylase</fullName>
        <ecNumber evidence="4">3.1.1.96</ecNumber>
    </recommendedName>
</protein>
<dbReference type="Gene3D" id="3.40.630.50">
    <property type="entry name" value="AF0625-like"/>
    <property type="match status" value="1"/>
</dbReference>
<dbReference type="EC" id="3.1.1.96" evidence="4"/>
<evidence type="ECO:0000313" key="9">
    <source>
        <dbReference type="Proteomes" id="UP000257123"/>
    </source>
</evidence>
<reference evidence="8 9" key="1">
    <citation type="submission" date="2017-07" db="EMBL/GenBank/DDBJ databases">
        <title>Draft genome sequence of aerobic hyperthermophilic archaea, Pyrobaculum aerophilum YKB31 and YKB32.</title>
        <authorList>
            <person name="Mochizuki T."/>
            <person name="Berliner A.J."/>
            <person name="Yoshida-Takashima Y."/>
            <person name="Takaki Y."/>
            <person name="Nunoura T."/>
            <person name="Takai K."/>
        </authorList>
    </citation>
    <scope>NUCLEOTIDE SEQUENCE [LARGE SCALE GENOMIC DNA]</scope>
    <source>
        <strain evidence="6 9">YKB31</strain>
        <strain evidence="7 8">YKB32</strain>
    </source>
</reference>
<dbReference type="HAMAP" id="MF_00562">
    <property type="entry name" value="Deacylase_DtdA"/>
    <property type="match status" value="1"/>
</dbReference>
<dbReference type="EMBL" id="NMUE01000053">
    <property type="protein sequence ID" value="RFA93877.1"/>
    <property type="molecule type" value="Genomic_DNA"/>
</dbReference>
<keyword evidence="3 4" id="KW-0862">Zinc</keyword>
<dbReference type="OMA" id="IFISRHE"/>
<evidence type="ECO:0000256" key="2">
    <source>
        <dbReference type="ARBA" id="ARBA00022801"/>
    </source>
</evidence>
<evidence type="ECO:0000256" key="3">
    <source>
        <dbReference type="ARBA" id="ARBA00022833"/>
    </source>
</evidence>